<organism evidence="1 2">
    <name type="scientific">Cichorium intybus</name>
    <name type="common">Chicory</name>
    <dbReference type="NCBI Taxonomy" id="13427"/>
    <lineage>
        <taxon>Eukaryota</taxon>
        <taxon>Viridiplantae</taxon>
        <taxon>Streptophyta</taxon>
        <taxon>Embryophyta</taxon>
        <taxon>Tracheophyta</taxon>
        <taxon>Spermatophyta</taxon>
        <taxon>Magnoliopsida</taxon>
        <taxon>eudicotyledons</taxon>
        <taxon>Gunneridae</taxon>
        <taxon>Pentapetalae</taxon>
        <taxon>asterids</taxon>
        <taxon>campanulids</taxon>
        <taxon>Asterales</taxon>
        <taxon>Asteraceae</taxon>
        <taxon>Cichorioideae</taxon>
        <taxon>Cichorieae</taxon>
        <taxon>Cichoriinae</taxon>
        <taxon>Cichorium</taxon>
    </lineage>
</organism>
<sequence>MNPHLLTPTSTKDRSNYLCDEISLFIRSESNRSLLQQFRFVIIWNRERDVDVISSSNFEGVADLEVV</sequence>
<dbReference type="Proteomes" id="UP001055811">
    <property type="component" value="Linkage Group LG07"/>
</dbReference>
<keyword evidence="2" id="KW-1185">Reference proteome</keyword>
<evidence type="ECO:0000313" key="1">
    <source>
        <dbReference type="EMBL" id="KAI3710116.1"/>
    </source>
</evidence>
<accession>A0ACB9AK45</accession>
<evidence type="ECO:0000313" key="2">
    <source>
        <dbReference type="Proteomes" id="UP001055811"/>
    </source>
</evidence>
<gene>
    <name evidence="1" type="ORF">L2E82_39890</name>
</gene>
<name>A0ACB9AK45_CICIN</name>
<proteinExistence type="predicted"/>
<comment type="caution">
    <text evidence="1">The sequence shown here is derived from an EMBL/GenBank/DDBJ whole genome shotgun (WGS) entry which is preliminary data.</text>
</comment>
<reference evidence="1 2" key="2">
    <citation type="journal article" date="2022" name="Mol. Ecol. Resour.">
        <title>The genomes of chicory, endive, great burdock and yacon provide insights into Asteraceae paleo-polyploidization history and plant inulin production.</title>
        <authorList>
            <person name="Fan W."/>
            <person name="Wang S."/>
            <person name="Wang H."/>
            <person name="Wang A."/>
            <person name="Jiang F."/>
            <person name="Liu H."/>
            <person name="Zhao H."/>
            <person name="Xu D."/>
            <person name="Zhang Y."/>
        </authorList>
    </citation>
    <scope>NUCLEOTIDE SEQUENCE [LARGE SCALE GENOMIC DNA]</scope>
    <source>
        <strain evidence="2">cv. Punajuju</strain>
        <tissue evidence="1">Leaves</tissue>
    </source>
</reference>
<reference evidence="2" key="1">
    <citation type="journal article" date="2022" name="Mol. Ecol. Resour.">
        <title>The genomes of chicory, endive, great burdock and yacon provide insights into Asteraceae palaeo-polyploidization history and plant inulin production.</title>
        <authorList>
            <person name="Fan W."/>
            <person name="Wang S."/>
            <person name="Wang H."/>
            <person name="Wang A."/>
            <person name="Jiang F."/>
            <person name="Liu H."/>
            <person name="Zhao H."/>
            <person name="Xu D."/>
            <person name="Zhang Y."/>
        </authorList>
    </citation>
    <scope>NUCLEOTIDE SEQUENCE [LARGE SCALE GENOMIC DNA]</scope>
    <source>
        <strain evidence="2">cv. Punajuju</strain>
    </source>
</reference>
<protein>
    <submittedName>
        <fullName evidence="1">Uncharacterized protein</fullName>
    </submittedName>
</protein>
<dbReference type="EMBL" id="CM042015">
    <property type="protein sequence ID" value="KAI3710116.1"/>
    <property type="molecule type" value="Genomic_DNA"/>
</dbReference>